<dbReference type="EMBL" id="JAAEAA010000011">
    <property type="protein sequence ID" value="NDK56296.1"/>
    <property type="molecule type" value="Genomic_DNA"/>
</dbReference>
<dbReference type="PROSITE" id="PS51257">
    <property type="entry name" value="PROKAR_LIPOPROTEIN"/>
    <property type="match status" value="1"/>
</dbReference>
<accession>A0A6B2H688</accession>
<dbReference type="Proteomes" id="UP000478546">
    <property type="component" value="Unassembled WGS sequence"/>
</dbReference>
<sequence length="222" mass="23665">MKTILPLIITILTAAALGSCNQDNVSPIRNVRFDPKLLNPMKIAGGCPSYSYFSGSKLTDLGTIHTNQLVVAFDKNLTPTERENVLKKYGFLTGILSQRASQSGLIFTLGLANGLNCAQTQQAIAELNKDKAITYAGPSFKMADNQAVGLSNEVVVKTEAGGEAVLRDLAARYNTKLVGPLGEGTYLLQLDKNSEGNALDISNALKGQKGIAYATPDFILAQ</sequence>
<organism evidence="1 2">
    <name type="scientific">Pontibacter fetidus</name>
    <dbReference type="NCBI Taxonomy" id="2700082"/>
    <lineage>
        <taxon>Bacteria</taxon>
        <taxon>Pseudomonadati</taxon>
        <taxon>Bacteroidota</taxon>
        <taxon>Cytophagia</taxon>
        <taxon>Cytophagales</taxon>
        <taxon>Hymenobacteraceae</taxon>
        <taxon>Pontibacter</taxon>
    </lineage>
</organism>
<dbReference type="AlphaFoldDB" id="A0A6B2H688"/>
<protein>
    <submittedName>
        <fullName evidence="1">Uncharacterized protein</fullName>
    </submittedName>
</protein>
<evidence type="ECO:0000313" key="2">
    <source>
        <dbReference type="Proteomes" id="UP000478546"/>
    </source>
</evidence>
<dbReference type="RefSeq" id="WP_162346349.1">
    <property type="nucleotide sequence ID" value="NZ_JAAEAA010000011.1"/>
</dbReference>
<name>A0A6B2H688_9BACT</name>
<proteinExistence type="predicted"/>
<reference evidence="1 2" key="1">
    <citation type="submission" date="2020-01" db="EMBL/GenBank/DDBJ databases">
        <authorList>
            <person name="Kim M.K."/>
        </authorList>
    </citation>
    <scope>NUCLEOTIDE SEQUENCE [LARGE SCALE GENOMIC DNA]</scope>
    <source>
        <strain evidence="1 2">BT213</strain>
    </source>
</reference>
<keyword evidence="2" id="KW-1185">Reference proteome</keyword>
<comment type="caution">
    <text evidence="1">The sequence shown here is derived from an EMBL/GenBank/DDBJ whole genome shotgun (WGS) entry which is preliminary data.</text>
</comment>
<gene>
    <name evidence="1" type="ORF">GWO68_10235</name>
</gene>
<evidence type="ECO:0000313" key="1">
    <source>
        <dbReference type="EMBL" id="NDK56296.1"/>
    </source>
</evidence>